<sequence length="645" mass="70272">MIKQFLHRILGKDAPGKSGRSAADRRFGKRHEVGPQAHGIDPSLVDERALRVVRDLKAAGYEAYIVGGAVRDLLLGLRPKDFDVATNATPEQVKACSRRAVIIGRRFRIVHVVFGRGRQDRGLSEVIEVTTFRAFLDNTAAEQVGGNEKTSKAALANLHHAVDASGRVLRDNVWGSQQEDAARRDFTINAMYYDPETQIVVDYHGGIEDAKKRLLRMIGDPATRYREDPVRIIRAVRFGAKLAKLGFTLEKKTAEPLVAMKSLLADVPQSRLFDEMLKLLQTGHALASVEQLKLLGLARGIYPLLDVVVERADQPFVRAALGDTDRRVGEGKPVAPSFLLACVLWADVRAGWEQRLQRQPSFPALQDAIDDAFDSRIGDVSGRGKLGTDMREIWLMQPRFDRRTGSGPFSLVEQPRFRAGFDFLRLRGQTGEIDPELAPWWETFSLADDARREEMVRSVRQTQQQPKSATKAKGGKSGNKAEPKAPRRGEPGGRTFVVGAGETSATQGALRLAEHDDDDEALHDDDLGEGVLLRDDAAGAALASVGEPGEGAPAKKRRRRRKSAAKRAEQEGGQDASPAEAGADAAQPLIQVETRKPRPPQAPAADAQGADSPAASRPPRPRRAAPAKDAAPDTAARATDDGHAA</sequence>
<evidence type="ECO:0000256" key="5">
    <source>
        <dbReference type="ARBA" id="ARBA00022884"/>
    </source>
</evidence>
<keyword evidence="6 7" id="KW-0804">Transcription</keyword>
<dbReference type="Gene3D" id="3.30.460.10">
    <property type="entry name" value="Beta Polymerase, domain 2"/>
    <property type="match status" value="1"/>
</dbReference>
<evidence type="ECO:0000256" key="4">
    <source>
        <dbReference type="ARBA" id="ARBA00022840"/>
    </source>
</evidence>
<dbReference type="EC" id="2.7.7.19" evidence="7"/>
<feature type="domain" description="Poly A polymerase head" evidence="10">
    <location>
        <begin position="63"/>
        <end position="216"/>
    </location>
</feature>
<reference evidence="14" key="1">
    <citation type="journal article" date="2020" name="MBio">
        <title>Horizontal gene transfer to a defensive symbiont with a reduced genome amongst a multipartite beetle microbiome.</title>
        <authorList>
            <person name="Waterworth S.C."/>
            <person name="Florez L.V."/>
            <person name="Rees E.R."/>
            <person name="Hertweck C."/>
            <person name="Kaltenpoth M."/>
            <person name="Kwan J.C."/>
        </authorList>
    </citation>
    <scope>NUCLEOTIDE SEQUENCE [LARGE SCALE GENOMIC DNA]</scope>
</reference>
<feature type="compositionally biased region" description="Low complexity" evidence="9">
    <location>
        <begin position="627"/>
        <end position="637"/>
    </location>
</feature>
<dbReference type="InterPro" id="IPR002646">
    <property type="entry name" value="PolA_pol_head_dom"/>
</dbReference>
<proteinExistence type="inferred from homology"/>
<feature type="active site" evidence="7">
    <location>
        <position position="185"/>
    </location>
</feature>
<gene>
    <name evidence="7 13" type="primary">pcnB</name>
    <name evidence="13" type="ORF">GAK30_01190</name>
</gene>
<dbReference type="InterPro" id="IPR025866">
    <property type="entry name" value="PolyA_pol_arg_C_dom"/>
</dbReference>
<feature type="compositionally biased region" description="Basic and acidic residues" evidence="9">
    <location>
        <begin position="479"/>
        <end position="491"/>
    </location>
</feature>
<evidence type="ECO:0000256" key="3">
    <source>
        <dbReference type="ARBA" id="ARBA00022741"/>
    </source>
</evidence>
<evidence type="ECO:0000313" key="13">
    <source>
        <dbReference type="EMBL" id="KAF1022406.1"/>
    </source>
</evidence>
<keyword evidence="5 7" id="KW-0694">RNA-binding</keyword>
<feature type="region of interest" description="Disordered" evidence="9">
    <location>
        <begin position="12"/>
        <end position="33"/>
    </location>
</feature>
<feature type="region of interest" description="Disordered" evidence="9">
    <location>
        <begin position="541"/>
        <end position="645"/>
    </location>
</feature>
<dbReference type="Proteomes" id="UP000461670">
    <property type="component" value="Unassembled WGS sequence"/>
</dbReference>
<evidence type="ECO:0000259" key="12">
    <source>
        <dbReference type="Pfam" id="PF12627"/>
    </source>
</evidence>
<dbReference type="PANTHER" id="PTHR43051">
    <property type="entry name" value="POLYNUCLEOTIDE ADENYLYLTRANSFERASE FAMILY PROTEIN"/>
    <property type="match status" value="1"/>
</dbReference>
<dbReference type="Pfam" id="PF12627">
    <property type="entry name" value="PolyA_pol_RNAbd"/>
    <property type="match status" value="1"/>
</dbReference>
<dbReference type="SUPFAM" id="SSF81891">
    <property type="entry name" value="Poly A polymerase C-terminal region-like"/>
    <property type="match status" value="1"/>
</dbReference>
<keyword evidence="2 7" id="KW-0808">Transferase</keyword>
<feature type="active site" evidence="7">
    <location>
        <position position="81"/>
    </location>
</feature>
<protein>
    <recommendedName>
        <fullName evidence="7">Poly(A) polymerase I</fullName>
        <shortName evidence="7">PAP I</shortName>
        <ecNumber evidence="7">2.7.7.19</ecNumber>
    </recommendedName>
</protein>
<dbReference type="HAMAP" id="MF_00957">
    <property type="entry name" value="PolyA_pol"/>
    <property type="match status" value="1"/>
</dbReference>
<feature type="active site" evidence="7">
    <location>
        <position position="83"/>
    </location>
</feature>
<evidence type="ECO:0000259" key="10">
    <source>
        <dbReference type="Pfam" id="PF01743"/>
    </source>
</evidence>
<evidence type="ECO:0000313" key="14">
    <source>
        <dbReference type="Proteomes" id="UP000461670"/>
    </source>
</evidence>
<accession>A0A7V8FQF9</accession>
<feature type="compositionally biased region" description="Basic and acidic residues" evidence="9">
    <location>
        <begin position="22"/>
        <end position="33"/>
    </location>
</feature>
<dbReference type="InterPro" id="IPR052191">
    <property type="entry name" value="tRNA_ntf/polyA_polymerase_I"/>
</dbReference>
<dbReference type="NCBIfam" id="TIGR01942">
    <property type="entry name" value="pcnB"/>
    <property type="match status" value="1"/>
</dbReference>
<evidence type="ECO:0000256" key="7">
    <source>
        <dbReference type="HAMAP-Rule" id="MF_00957"/>
    </source>
</evidence>
<keyword evidence="4 7" id="KW-0067">ATP-binding</keyword>
<dbReference type="InterPro" id="IPR010206">
    <property type="entry name" value="PolA_pol_I"/>
</dbReference>
<feature type="domain" description="tRNA nucleotidyltransferase/poly(A) polymerase RNA and SrmB- binding" evidence="12">
    <location>
        <begin position="246"/>
        <end position="306"/>
    </location>
</feature>
<evidence type="ECO:0000256" key="8">
    <source>
        <dbReference type="RuleBase" id="RU003953"/>
    </source>
</evidence>
<feature type="compositionally biased region" description="Low complexity" evidence="9">
    <location>
        <begin position="576"/>
        <end position="586"/>
    </location>
</feature>
<evidence type="ECO:0000256" key="6">
    <source>
        <dbReference type="ARBA" id="ARBA00023163"/>
    </source>
</evidence>
<dbReference type="AlphaFoldDB" id="A0A7V8FQF9"/>
<keyword evidence="3 7" id="KW-0547">Nucleotide-binding</keyword>
<dbReference type="GO" id="GO:0006397">
    <property type="term" value="P:mRNA processing"/>
    <property type="evidence" value="ECO:0007669"/>
    <property type="project" value="UniProtKB-KW"/>
</dbReference>
<dbReference type="Gene3D" id="1.10.3090.10">
    <property type="entry name" value="cca-adding enzyme, domain 2"/>
    <property type="match status" value="1"/>
</dbReference>
<comment type="similarity">
    <text evidence="7 8">Belongs to the tRNA nucleotidyltransferase/poly(A) polymerase family.</text>
</comment>
<dbReference type="Pfam" id="PF12626">
    <property type="entry name" value="PolyA_pol_arg_C"/>
    <property type="match status" value="1"/>
</dbReference>
<dbReference type="Pfam" id="PF01743">
    <property type="entry name" value="PolyA_pol"/>
    <property type="match status" value="1"/>
</dbReference>
<dbReference type="GO" id="GO:1990817">
    <property type="term" value="F:poly(A) RNA polymerase activity"/>
    <property type="evidence" value="ECO:0007669"/>
    <property type="project" value="UniProtKB-UniRule"/>
</dbReference>
<dbReference type="CDD" id="cd05398">
    <property type="entry name" value="NT_ClassII-CCAase"/>
    <property type="match status" value="1"/>
</dbReference>
<feature type="region of interest" description="Disordered" evidence="9">
    <location>
        <begin position="452"/>
        <end position="498"/>
    </location>
</feature>
<feature type="compositionally biased region" description="Basic residues" evidence="9">
    <location>
        <begin position="554"/>
        <end position="565"/>
    </location>
</feature>
<dbReference type="GO" id="GO:0005524">
    <property type="term" value="F:ATP binding"/>
    <property type="evidence" value="ECO:0007669"/>
    <property type="project" value="UniProtKB-UniRule"/>
</dbReference>
<organism evidence="13 14">
    <name type="scientific">Paracidovorax wautersii</name>
    <dbReference type="NCBI Taxonomy" id="1177982"/>
    <lineage>
        <taxon>Bacteria</taxon>
        <taxon>Pseudomonadati</taxon>
        <taxon>Pseudomonadota</taxon>
        <taxon>Betaproteobacteria</taxon>
        <taxon>Burkholderiales</taxon>
        <taxon>Comamonadaceae</taxon>
        <taxon>Paracidovorax</taxon>
    </lineage>
</organism>
<dbReference type="PANTHER" id="PTHR43051:SF1">
    <property type="entry name" value="POLYNUCLEOTIDE ADENYLYLTRANSFERASE FAMILY PROTEIN"/>
    <property type="match status" value="1"/>
</dbReference>
<comment type="caution">
    <text evidence="13">The sequence shown here is derived from an EMBL/GenBank/DDBJ whole genome shotgun (WGS) entry which is preliminary data.</text>
</comment>
<evidence type="ECO:0000256" key="9">
    <source>
        <dbReference type="SAM" id="MobiDB-lite"/>
    </source>
</evidence>
<comment type="function">
    <text evidence="7">Adds poly(A) tail to the 3' end of many RNAs, which usually targets these RNAs for decay. Plays a significant role in the global control of gene expression, through influencing the rate of transcript degradation, and in the general RNA quality control.</text>
</comment>
<comment type="catalytic activity">
    <reaction evidence="7">
        <text>RNA(n) + ATP = RNA(n)-3'-adenine ribonucleotide + diphosphate</text>
        <dbReference type="Rhea" id="RHEA:11332"/>
        <dbReference type="Rhea" id="RHEA-COMP:14527"/>
        <dbReference type="Rhea" id="RHEA-COMP:17347"/>
        <dbReference type="ChEBI" id="CHEBI:30616"/>
        <dbReference type="ChEBI" id="CHEBI:33019"/>
        <dbReference type="ChEBI" id="CHEBI:140395"/>
        <dbReference type="ChEBI" id="CHEBI:173115"/>
        <dbReference type="EC" id="2.7.7.19"/>
    </reaction>
</comment>
<name>A0A7V8FQF9_9BURK</name>
<dbReference type="EMBL" id="WNDQ01000012">
    <property type="protein sequence ID" value="KAF1022406.1"/>
    <property type="molecule type" value="Genomic_DNA"/>
</dbReference>
<evidence type="ECO:0000259" key="11">
    <source>
        <dbReference type="Pfam" id="PF12626"/>
    </source>
</evidence>
<dbReference type="GO" id="GO:0043633">
    <property type="term" value="P:polyadenylation-dependent RNA catabolic process"/>
    <property type="evidence" value="ECO:0007669"/>
    <property type="project" value="InterPro"/>
</dbReference>
<evidence type="ECO:0000256" key="2">
    <source>
        <dbReference type="ARBA" id="ARBA00022679"/>
    </source>
</evidence>
<feature type="domain" description="Polymerase A arginine-rich C-terminal" evidence="11">
    <location>
        <begin position="358"/>
        <end position="468"/>
    </location>
</feature>
<dbReference type="SUPFAM" id="SSF81301">
    <property type="entry name" value="Nucleotidyltransferase"/>
    <property type="match status" value="1"/>
</dbReference>
<dbReference type="GO" id="GO:0003723">
    <property type="term" value="F:RNA binding"/>
    <property type="evidence" value="ECO:0007669"/>
    <property type="project" value="UniProtKB-UniRule"/>
</dbReference>
<keyword evidence="1 7" id="KW-0507">mRNA processing</keyword>
<feature type="compositionally biased region" description="Low complexity" evidence="9">
    <location>
        <begin position="603"/>
        <end position="617"/>
    </location>
</feature>
<dbReference type="InterPro" id="IPR032828">
    <property type="entry name" value="PolyA_RNA-bd"/>
</dbReference>
<evidence type="ECO:0000256" key="1">
    <source>
        <dbReference type="ARBA" id="ARBA00022664"/>
    </source>
</evidence>
<dbReference type="InterPro" id="IPR043519">
    <property type="entry name" value="NT_sf"/>
</dbReference>